<reference evidence="2 3" key="1">
    <citation type="journal article" date="2002" name="Int. J. Syst. Evol. Microbiol.">
        <title>Sphingopyxis witflariensis sp. nov., isolated from activated sludge.</title>
        <authorList>
            <person name="Kampfer P."/>
            <person name="Witzenberger R."/>
            <person name="Denner E.B."/>
            <person name="Busse H.J."/>
            <person name="Neef A."/>
        </authorList>
    </citation>
    <scope>NUCLEOTIDE SEQUENCE [LARGE SCALE GENOMIC DNA]</scope>
    <source>
        <strain evidence="2 3">DSM 14551</strain>
    </source>
</reference>
<dbReference type="Proteomes" id="UP000197097">
    <property type="component" value="Unassembled WGS sequence"/>
</dbReference>
<keyword evidence="1" id="KW-0472">Membrane</keyword>
<feature type="transmembrane region" description="Helical" evidence="1">
    <location>
        <begin position="12"/>
        <end position="32"/>
    </location>
</feature>
<organism evidence="2 3">
    <name type="scientific">Sphingopyxis witflariensis</name>
    <dbReference type="NCBI Taxonomy" id="173675"/>
    <lineage>
        <taxon>Bacteria</taxon>
        <taxon>Pseudomonadati</taxon>
        <taxon>Pseudomonadota</taxon>
        <taxon>Alphaproteobacteria</taxon>
        <taxon>Sphingomonadales</taxon>
        <taxon>Sphingomonadaceae</taxon>
        <taxon>Sphingopyxis</taxon>
    </lineage>
</organism>
<keyword evidence="1" id="KW-0812">Transmembrane</keyword>
<dbReference type="AlphaFoldDB" id="A0A246JTV3"/>
<accession>A0A246JTV3</accession>
<evidence type="ECO:0000313" key="3">
    <source>
        <dbReference type="Proteomes" id="UP000197097"/>
    </source>
</evidence>
<feature type="transmembrane region" description="Helical" evidence="1">
    <location>
        <begin position="111"/>
        <end position="137"/>
    </location>
</feature>
<proteinExistence type="predicted"/>
<comment type="caution">
    <text evidence="2">The sequence shown here is derived from an EMBL/GenBank/DDBJ whole genome shotgun (WGS) entry which is preliminary data.</text>
</comment>
<keyword evidence="1" id="KW-1133">Transmembrane helix</keyword>
<sequence length="147" mass="16212">MTQAVKTPVHLWIVGVVSLLWNSIGISDYIGFKLKNAWYIAQTGFNAEQVAWFDALPLWANIGWALGVWGAFFGSVLLLMRSRHAVTVFLISLIGLVLHTAHQLLVAKAEFIALFGSGPLSFMAVIWIIAIALYLYARRQAAAGVLR</sequence>
<evidence type="ECO:0000313" key="2">
    <source>
        <dbReference type="EMBL" id="OWQ96433.1"/>
    </source>
</evidence>
<keyword evidence="3" id="KW-1185">Reference proteome</keyword>
<dbReference type="EMBL" id="NISJ01000006">
    <property type="protein sequence ID" value="OWQ96433.1"/>
    <property type="molecule type" value="Genomic_DNA"/>
</dbReference>
<evidence type="ECO:0008006" key="4">
    <source>
        <dbReference type="Google" id="ProtNLM"/>
    </source>
</evidence>
<evidence type="ECO:0000256" key="1">
    <source>
        <dbReference type="SAM" id="Phobius"/>
    </source>
</evidence>
<feature type="transmembrane region" description="Helical" evidence="1">
    <location>
        <begin position="58"/>
        <end position="79"/>
    </location>
</feature>
<feature type="transmembrane region" description="Helical" evidence="1">
    <location>
        <begin position="86"/>
        <end position="105"/>
    </location>
</feature>
<name>A0A246JTV3_9SPHN</name>
<gene>
    <name evidence="2" type="ORF">CDQ91_12545</name>
</gene>
<protein>
    <recommendedName>
        <fullName evidence="4">Sugar transporter</fullName>
    </recommendedName>
</protein>
<dbReference type="OrthoDB" id="5801787at2"/>